<keyword evidence="1" id="KW-0812">Transmembrane</keyword>
<organism evidence="2 3">
    <name type="scientific">Adoxophyes honmai entomopoxvirus 'L'</name>
    <dbReference type="NCBI Taxonomy" id="1293540"/>
    <lineage>
        <taxon>Viruses</taxon>
        <taxon>Varidnaviria</taxon>
        <taxon>Bamfordvirae</taxon>
        <taxon>Nucleocytoviricota</taxon>
        <taxon>Pokkesviricetes</taxon>
        <taxon>Chitovirales</taxon>
        <taxon>Poxviridae</taxon>
        <taxon>Entomopoxvirinae</taxon>
        <taxon>Betaentomopoxvirus</taxon>
        <taxon>Betaentomopoxvirus ahonmai</taxon>
    </lineage>
</organism>
<protein>
    <submittedName>
        <fullName evidence="2">Uncharacterized protein</fullName>
    </submittedName>
</protein>
<keyword evidence="1" id="KW-1133">Transmembrane helix</keyword>
<dbReference type="RefSeq" id="YP_008003967.1">
    <property type="nucleotide sequence ID" value="NC_021247.1"/>
</dbReference>
<evidence type="ECO:0000313" key="2">
    <source>
        <dbReference type="EMBL" id="CCU55465.1"/>
    </source>
</evidence>
<sequence>MENKSNITILHSLLILEPEERKLLYEDMISTIYTKKINNNSNHWFIAVIIIIIIIIILILFFYRKKYKFIY</sequence>
<gene>
    <name evidence="2" type="ORF">AHEV_144</name>
</gene>
<dbReference type="GeneID" id="15614073"/>
<accession>A0A916KPK6</accession>
<keyword evidence="1" id="KW-0472">Membrane</keyword>
<dbReference type="EMBL" id="HF679131">
    <property type="protein sequence ID" value="CCU55465.1"/>
    <property type="molecule type" value="Genomic_DNA"/>
</dbReference>
<proteinExistence type="predicted"/>
<dbReference type="Proteomes" id="UP000792575">
    <property type="component" value="Genome"/>
</dbReference>
<evidence type="ECO:0000313" key="3">
    <source>
        <dbReference type="Proteomes" id="UP000792575"/>
    </source>
</evidence>
<reference evidence="2" key="1">
    <citation type="journal article" date="2013" name="J. Virol.">
        <title>New Insights into the Evolution of Entomopoxvirinae from the Complete Genome Sequences of Four Entomopoxviruses Infecting Adoxophyes honmai, Choristoneura biennis, Choristoneura rosaceana, and Mythimna separata.</title>
        <authorList>
            <person name="Theze J."/>
            <person name="Takatsuka J."/>
            <person name="Li Z."/>
            <person name="Gallais J."/>
            <person name="Doucet D."/>
            <person name="Arif B."/>
            <person name="Nakai M."/>
            <person name="Herniou E.A."/>
        </authorList>
    </citation>
    <scope>NUCLEOTIDE SEQUENCE</scope>
    <source>
        <strain evidence="2">Tokyo</strain>
    </source>
</reference>
<dbReference type="KEGG" id="vg:15614073"/>
<keyword evidence="3" id="KW-1185">Reference proteome</keyword>
<feature type="transmembrane region" description="Helical" evidence="1">
    <location>
        <begin position="44"/>
        <end position="63"/>
    </location>
</feature>
<name>A0A916KPK6_9POXV</name>
<evidence type="ECO:0000256" key="1">
    <source>
        <dbReference type="SAM" id="Phobius"/>
    </source>
</evidence>